<keyword evidence="11" id="KW-1185">Reference proteome</keyword>
<feature type="compositionally biased region" description="Polar residues" evidence="8">
    <location>
        <begin position="103"/>
        <end position="119"/>
    </location>
</feature>
<gene>
    <name evidence="7" type="primary">flgH</name>
    <name evidence="10" type="ORF">IQ24_01101</name>
</gene>
<keyword evidence="6 7" id="KW-0998">Cell outer membrane</keyword>
<dbReference type="Pfam" id="PF02107">
    <property type="entry name" value="FlgH"/>
    <property type="match status" value="1"/>
</dbReference>
<evidence type="ECO:0000313" key="11">
    <source>
        <dbReference type="Proteomes" id="UP000316225"/>
    </source>
</evidence>
<keyword evidence="10" id="KW-0966">Cell projection</keyword>
<feature type="signal peptide" evidence="9">
    <location>
        <begin position="1"/>
        <end position="26"/>
    </location>
</feature>
<dbReference type="NCBIfam" id="NF001305">
    <property type="entry name" value="PRK00249.1-5"/>
    <property type="match status" value="1"/>
</dbReference>
<dbReference type="GO" id="GO:0009279">
    <property type="term" value="C:cell outer membrane"/>
    <property type="evidence" value="ECO:0007669"/>
    <property type="project" value="UniProtKB-SubCell"/>
</dbReference>
<dbReference type="GO" id="GO:0071973">
    <property type="term" value="P:bacterial-type flagellum-dependent cell motility"/>
    <property type="evidence" value="ECO:0007669"/>
    <property type="project" value="InterPro"/>
</dbReference>
<comment type="subunit">
    <text evidence="7">The basal body constitutes a major portion of the flagellar organelle and consists of four rings (L,P,S, and M) mounted on a central rod.</text>
</comment>
<evidence type="ECO:0000256" key="4">
    <source>
        <dbReference type="ARBA" id="ARBA00023136"/>
    </source>
</evidence>
<dbReference type="GO" id="GO:0003774">
    <property type="term" value="F:cytoskeletal motor activity"/>
    <property type="evidence" value="ECO:0007669"/>
    <property type="project" value="InterPro"/>
</dbReference>
<accession>A0A562NUE4</accession>
<dbReference type="OrthoDB" id="9789227at2"/>
<evidence type="ECO:0000256" key="8">
    <source>
        <dbReference type="SAM" id="MobiDB-lite"/>
    </source>
</evidence>
<dbReference type="GO" id="GO:0009427">
    <property type="term" value="C:bacterial-type flagellum basal body, distal rod, L ring"/>
    <property type="evidence" value="ECO:0007669"/>
    <property type="project" value="InterPro"/>
</dbReference>
<evidence type="ECO:0000313" key="10">
    <source>
        <dbReference type="EMBL" id="TWI35743.1"/>
    </source>
</evidence>
<dbReference type="InterPro" id="IPR000527">
    <property type="entry name" value="Flag_Lring"/>
</dbReference>
<comment type="function">
    <text evidence="1 7">Assembles around the rod to form the L-ring and probably protects the motor/basal body from shearing forces during rotation.</text>
</comment>
<dbReference type="EMBL" id="VLKU01000003">
    <property type="protein sequence ID" value="TWI35743.1"/>
    <property type="molecule type" value="Genomic_DNA"/>
</dbReference>
<evidence type="ECO:0000256" key="9">
    <source>
        <dbReference type="SAM" id="SignalP"/>
    </source>
</evidence>
<dbReference type="PRINTS" id="PR01008">
    <property type="entry name" value="FLGLRINGFLGH"/>
</dbReference>
<dbReference type="AlphaFoldDB" id="A0A562NUE4"/>
<comment type="similarity">
    <text evidence="2 7">Belongs to the FlgH family.</text>
</comment>
<protein>
    <recommendedName>
        <fullName evidence="7">Flagellar L-ring protein</fullName>
    </recommendedName>
    <alternativeName>
        <fullName evidence="7">Basal body L-ring protein</fullName>
    </alternativeName>
</protein>
<dbReference type="Proteomes" id="UP000316225">
    <property type="component" value="Unassembled WGS sequence"/>
</dbReference>
<evidence type="ECO:0000256" key="6">
    <source>
        <dbReference type="ARBA" id="ARBA00023237"/>
    </source>
</evidence>
<dbReference type="RefSeq" id="WP_145396812.1">
    <property type="nucleotide sequence ID" value="NZ_VLKU01000003.1"/>
</dbReference>
<keyword evidence="10" id="KW-0282">Flagellum</keyword>
<evidence type="ECO:0000256" key="2">
    <source>
        <dbReference type="ARBA" id="ARBA00006929"/>
    </source>
</evidence>
<dbReference type="PANTHER" id="PTHR34933:SF1">
    <property type="entry name" value="FLAGELLAR L-RING PROTEIN"/>
    <property type="match status" value="1"/>
</dbReference>
<keyword evidence="4 7" id="KW-0472">Membrane</keyword>
<keyword evidence="3 9" id="KW-0732">Signal</keyword>
<evidence type="ECO:0000256" key="3">
    <source>
        <dbReference type="ARBA" id="ARBA00022729"/>
    </source>
</evidence>
<sequence>MISVATTRHAALGGCLLLALITSACGRISNVGSVPDMSPGDDSAEFQAMSQSRYDLPVFEEGAAEGRASLWAGGQSAIVGDRRAQQRGDILTVVIQIDDRAEMQNSSGRTRSANDSVSLPSMMGIPQRIDSVLPEGASMDELAKASGASAFKGSGNISRRDKLTLRIAATVTERLPNGVLRIQGTQEVRVNYEIRELTVSGFVRPSDIGRKNEIAYDRIAGARISYGGRGQISDVQQPRYGQQIADIILPY</sequence>
<comment type="caution">
    <text evidence="10">The sequence shown here is derived from an EMBL/GenBank/DDBJ whole genome shotgun (WGS) entry which is preliminary data.</text>
</comment>
<reference evidence="10 11" key="1">
    <citation type="journal article" date="2015" name="Stand. Genomic Sci.">
        <title>Genomic Encyclopedia of Bacterial and Archaeal Type Strains, Phase III: the genomes of soil and plant-associated and newly described type strains.</title>
        <authorList>
            <person name="Whitman W.B."/>
            <person name="Woyke T."/>
            <person name="Klenk H.P."/>
            <person name="Zhou Y."/>
            <person name="Lilburn T.G."/>
            <person name="Beck B.J."/>
            <person name="De Vos P."/>
            <person name="Vandamme P."/>
            <person name="Eisen J.A."/>
            <person name="Garrity G."/>
            <person name="Hugenholtz P."/>
            <person name="Kyrpides N.C."/>
        </authorList>
    </citation>
    <scope>NUCLEOTIDE SEQUENCE [LARGE SCALE GENOMIC DNA]</scope>
    <source>
        <strain evidence="10 11">CGMCC 1.5364</strain>
    </source>
</reference>
<feature type="chain" id="PRO_5022045371" description="Flagellar L-ring protein" evidence="9">
    <location>
        <begin position="27"/>
        <end position="251"/>
    </location>
</feature>
<evidence type="ECO:0000256" key="5">
    <source>
        <dbReference type="ARBA" id="ARBA00023143"/>
    </source>
</evidence>
<feature type="region of interest" description="Disordered" evidence="8">
    <location>
        <begin position="102"/>
        <end position="121"/>
    </location>
</feature>
<evidence type="ECO:0000256" key="7">
    <source>
        <dbReference type="HAMAP-Rule" id="MF_00415"/>
    </source>
</evidence>
<evidence type="ECO:0000256" key="1">
    <source>
        <dbReference type="ARBA" id="ARBA00002591"/>
    </source>
</evidence>
<proteinExistence type="inferred from homology"/>
<keyword evidence="10" id="KW-0969">Cilium</keyword>
<keyword evidence="5 7" id="KW-0975">Bacterial flagellum</keyword>
<name>A0A562NUE4_9RHOB</name>
<organism evidence="10 11">
    <name type="scientific">Paracoccus sulfuroxidans</name>
    <dbReference type="NCBI Taxonomy" id="384678"/>
    <lineage>
        <taxon>Bacteria</taxon>
        <taxon>Pseudomonadati</taxon>
        <taxon>Pseudomonadota</taxon>
        <taxon>Alphaproteobacteria</taxon>
        <taxon>Rhodobacterales</taxon>
        <taxon>Paracoccaceae</taxon>
        <taxon>Paracoccus</taxon>
    </lineage>
</organism>
<dbReference type="PANTHER" id="PTHR34933">
    <property type="entry name" value="FLAGELLAR L-RING PROTEIN"/>
    <property type="match status" value="1"/>
</dbReference>
<comment type="subcellular location">
    <subcellularLocation>
        <location evidence="7">Cell outer membrane</location>
    </subcellularLocation>
    <subcellularLocation>
        <location evidence="7">Bacterial flagellum basal body</location>
    </subcellularLocation>
</comment>
<dbReference type="HAMAP" id="MF_00415">
    <property type="entry name" value="FlgH"/>
    <property type="match status" value="1"/>
</dbReference>